<accession>A0ABS6TVK5</accession>
<feature type="region of interest" description="Disordered" evidence="2">
    <location>
        <begin position="33"/>
        <end position="70"/>
    </location>
</feature>
<keyword evidence="1" id="KW-0378">Hydrolase</keyword>
<dbReference type="CDD" id="cd05829">
    <property type="entry name" value="Sortase_F"/>
    <property type="match status" value="1"/>
</dbReference>
<evidence type="ECO:0000313" key="4">
    <source>
        <dbReference type="EMBL" id="MBV7672277.1"/>
    </source>
</evidence>
<evidence type="ECO:0000256" key="2">
    <source>
        <dbReference type="SAM" id="MobiDB-lite"/>
    </source>
</evidence>
<keyword evidence="5" id="KW-1185">Reference proteome</keyword>
<sequence>MSLTPHVSSRIAVFAAVAGLLLVPLTGCGTADAPEASAGTPSHTRSSSPPQSSHSQESPKAPAPTQVTVPSLGIDSTLMRLGLNEDGSVEVPPAEKGMTAGWYAGGAVPGEPGPAVLIGHNDTRFGKAVFHDLHKIAEGAEITVVDGAGTAKHFTVTGKETVAKGSFPTEKVYGATGDRALRLITCDGEFDTDGHPVDNLIVYAKLS</sequence>
<feature type="chain" id="PRO_5046858961" evidence="3">
    <location>
        <begin position="34"/>
        <end position="207"/>
    </location>
</feature>
<reference evidence="4 5" key="1">
    <citation type="submission" date="2021-07" db="EMBL/GenBank/DDBJ databases">
        <title>Sequencing Streptomyces halstedii LGO-A4 genome an citrus endophytic actinomycete.</title>
        <authorList>
            <person name="Samborskyy M."/>
            <person name="Scott N."/>
            <person name="Deglau R."/>
            <person name="Dickens S."/>
            <person name="Oliveira L.G."/>
        </authorList>
    </citation>
    <scope>NUCLEOTIDE SEQUENCE [LARGE SCALE GENOMIC DNA]</scope>
    <source>
        <strain evidence="4 5">LGO-A4</strain>
    </source>
</reference>
<organism evidence="4 5">
    <name type="scientific">Streptomyces halstedii</name>
    <dbReference type="NCBI Taxonomy" id="1944"/>
    <lineage>
        <taxon>Bacteria</taxon>
        <taxon>Bacillati</taxon>
        <taxon>Actinomycetota</taxon>
        <taxon>Actinomycetes</taxon>
        <taxon>Kitasatosporales</taxon>
        <taxon>Streptomycetaceae</taxon>
        <taxon>Streptomyces</taxon>
    </lineage>
</organism>
<dbReference type="InterPro" id="IPR005754">
    <property type="entry name" value="Sortase"/>
</dbReference>
<dbReference type="Gene3D" id="2.40.260.10">
    <property type="entry name" value="Sortase"/>
    <property type="match status" value="1"/>
</dbReference>
<name>A0ABS6TVK5_STRHA</name>
<gene>
    <name evidence="4" type="ORF">STHAL_22785</name>
</gene>
<comment type="caution">
    <text evidence="4">The sequence shown here is derived from an EMBL/GenBank/DDBJ whole genome shotgun (WGS) entry which is preliminary data.</text>
</comment>
<protein>
    <submittedName>
        <fullName evidence="4">Class F sortase</fullName>
    </submittedName>
</protein>
<dbReference type="EMBL" id="JAHUVW010000001">
    <property type="protein sequence ID" value="MBV7672277.1"/>
    <property type="molecule type" value="Genomic_DNA"/>
</dbReference>
<evidence type="ECO:0000256" key="3">
    <source>
        <dbReference type="SAM" id="SignalP"/>
    </source>
</evidence>
<keyword evidence="3" id="KW-0732">Signal</keyword>
<dbReference type="InterPro" id="IPR042001">
    <property type="entry name" value="Sortase_F"/>
</dbReference>
<dbReference type="NCBIfam" id="NF033748">
    <property type="entry name" value="class_F_sortase"/>
    <property type="match status" value="1"/>
</dbReference>
<feature type="compositionally biased region" description="Low complexity" evidence="2">
    <location>
        <begin position="40"/>
        <end position="59"/>
    </location>
</feature>
<dbReference type="Proteomes" id="UP000735541">
    <property type="component" value="Unassembled WGS sequence"/>
</dbReference>
<evidence type="ECO:0000256" key="1">
    <source>
        <dbReference type="ARBA" id="ARBA00022801"/>
    </source>
</evidence>
<evidence type="ECO:0000313" key="5">
    <source>
        <dbReference type="Proteomes" id="UP000735541"/>
    </source>
</evidence>
<feature type="signal peptide" evidence="3">
    <location>
        <begin position="1"/>
        <end position="33"/>
    </location>
</feature>
<dbReference type="SUPFAM" id="SSF63817">
    <property type="entry name" value="Sortase"/>
    <property type="match status" value="1"/>
</dbReference>
<proteinExistence type="predicted"/>
<dbReference type="RefSeq" id="WP_228871102.1">
    <property type="nucleotide sequence ID" value="NZ_JAHUVW010000001.1"/>
</dbReference>
<dbReference type="Pfam" id="PF04203">
    <property type="entry name" value="Sortase"/>
    <property type="match status" value="1"/>
</dbReference>
<dbReference type="InterPro" id="IPR023365">
    <property type="entry name" value="Sortase_dom-sf"/>
</dbReference>